<name>A0A7W3NHF8_PRIAR</name>
<dbReference type="AlphaFoldDB" id="A0A7W3NHF8"/>
<proteinExistence type="predicted"/>
<comment type="caution">
    <text evidence="1">The sequence shown here is derived from an EMBL/GenBank/DDBJ whole genome shotgun (WGS) entry which is preliminary data.</text>
</comment>
<organism evidence="1 2">
    <name type="scientific">Priestia aryabhattai</name>
    <name type="common">Bacillus aryabhattai</name>
    <dbReference type="NCBI Taxonomy" id="412384"/>
    <lineage>
        <taxon>Bacteria</taxon>
        <taxon>Bacillati</taxon>
        <taxon>Bacillota</taxon>
        <taxon>Bacilli</taxon>
        <taxon>Bacillales</taxon>
        <taxon>Bacillaceae</taxon>
        <taxon>Priestia</taxon>
    </lineage>
</organism>
<evidence type="ECO:0008006" key="3">
    <source>
        <dbReference type="Google" id="ProtNLM"/>
    </source>
</evidence>
<sequence length="431" mass="49403">MYKVGVIGPTSSVEQIINLGKEYELIINFIGYPYKDFKDTESIILEYDQYVDVWLFSSRISYMIAENTTIPAEKLIYIQHTESGIYKSLLHVAHDQGEFLNQISIDELTTSHLQQALQQINFKPKDIYVKTFDIDSTTKELIAFHTDLWESKKTKGALTCFEAVYLGLKERGIPAYRISTTEMEIKQSLRILAEKTKTFYFKDTQIGVQILEIDNFEKLSEKAKSSYSLQYLEINLKEILLRFCERLDGSLLEKGNGRYIIFSSRGTIEREIGMLQDTVFQLTNESNTTVSVGIGYGETVHSAEINAQKAIQLSKEKSEYGIIIIQEDGKVVQSVGEEDELSFSYRINDTDLLSKLKKAKISVKNYNKLYALVKRMSSSDFTIKDLSSHLYWDESNARRIVVSLCEVDLAECIGEESYTSRGRPSKIYRLK</sequence>
<gene>
    <name evidence="1" type="ORF">HNP21_006235</name>
</gene>
<keyword evidence="2" id="KW-1185">Reference proteome</keyword>
<evidence type="ECO:0000313" key="1">
    <source>
        <dbReference type="EMBL" id="MBA9043057.1"/>
    </source>
</evidence>
<reference evidence="1" key="1">
    <citation type="submission" date="2020-08" db="EMBL/GenBank/DDBJ databases">
        <title>Functional genomics of gut bacteria from endangered species of beetles.</title>
        <authorList>
            <person name="Carlos-Shanley C."/>
        </authorList>
    </citation>
    <scope>NUCLEOTIDE SEQUENCE [LARGE SCALE GENOMIC DNA]</scope>
    <source>
        <strain evidence="1">S00060</strain>
    </source>
</reference>
<dbReference type="Proteomes" id="UP000543174">
    <property type="component" value="Unassembled WGS sequence"/>
</dbReference>
<dbReference type="InterPro" id="IPR043128">
    <property type="entry name" value="Rev_trsase/Diguanyl_cyclase"/>
</dbReference>
<evidence type="ECO:0000313" key="2">
    <source>
        <dbReference type="Proteomes" id="UP000543174"/>
    </source>
</evidence>
<dbReference type="EMBL" id="JACJHT010000025">
    <property type="protein sequence ID" value="MBA9043057.1"/>
    <property type="molecule type" value="Genomic_DNA"/>
</dbReference>
<accession>A0A7W3NHF8</accession>
<protein>
    <recommendedName>
        <fullName evidence="3">Transcriptional regulator</fullName>
    </recommendedName>
</protein>
<dbReference type="RefSeq" id="WP_182528264.1">
    <property type="nucleotide sequence ID" value="NZ_JACJHT010000025.1"/>
</dbReference>
<dbReference type="Gene3D" id="3.30.70.270">
    <property type="match status" value="1"/>
</dbReference>